<dbReference type="InterPro" id="IPR009061">
    <property type="entry name" value="DNA-bd_dom_put_sf"/>
</dbReference>
<dbReference type="Proteomes" id="UP001499843">
    <property type="component" value="Unassembled WGS sequence"/>
</dbReference>
<proteinExistence type="predicted"/>
<comment type="caution">
    <text evidence="3">The sequence shown here is derived from an EMBL/GenBank/DDBJ whole genome shotgun (WGS) entry which is preliminary data.</text>
</comment>
<evidence type="ECO:0000313" key="3">
    <source>
        <dbReference type="EMBL" id="GAA2212260.1"/>
    </source>
</evidence>
<dbReference type="RefSeq" id="WP_344486414.1">
    <property type="nucleotide sequence ID" value="NZ_BAAAQX010000025.1"/>
</dbReference>
<dbReference type="PROSITE" id="PS50937">
    <property type="entry name" value="HTH_MERR_2"/>
    <property type="match status" value="1"/>
</dbReference>
<dbReference type="PROSITE" id="PS00552">
    <property type="entry name" value="HTH_MERR_1"/>
    <property type="match status" value="1"/>
</dbReference>
<protein>
    <submittedName>
        <fullName evidence="3">MerR family transcriptional regulator</fullName>
    </submittedName>
</protein>
<reference evidence="4" key="1">
    <citation type="journal article" date="2019" name="Int. J. Syst. Evol. Microbiol.">
        <title>The Global Catalogue of Microorganisms (GCM) 10K type strain sequencing project: providing services to taxonomists for standard genome sequencing and annotation.</title>
        <authorList>
            <consortium name="The Broad Institute Genomics Platform"/>
            <consortium name="The Broad Institute Genome Sequencing Center for Infectious Disease"/>
            <person name="Wu L."/>
            <person name="Ma J."/>
        </authorList>
    </citation>
    <scope>NUCLEOTIDE SEQUENCE [LARGE SCALE GENOMIC DNA]</scope>
    <source>
        <strain evidence="4">JCM 16114</strain>
    </source>
</reference>
<dbReference type="Gene3D" id="1.10.1660.10">
    <property type="match status" value="1"/>
</dbReference>
<dbReference type="InterPro" id="IPR000551">
    <property type="entry name" value="MerR-type_HTH_dom"/>
</dbReference>
<dbReference type="Pfam" id="PF13411">
    <property type="entry name" value="MerR_1"/>
    <property type="match status" value="1"/>
</dbReference>
<gene>
    <name evidence="3" type="ORF">GCM10009850_077220</name>
</gene>
<feature type="domain" description="HTH merR-type" evidence="2">
    <location>
        <begin position="1"/>
        <end position="68"/>
    </location>
</feature>
<keyword evidence="4" id="KW-1185">Reference proteome</keyword>
<organism evidence="3 4">
    <name type="scientific">Nonomuraea monospora</name>
    <dbReference type="NCBI Taxonomy" id="568818"/>
    <lineage>
        <taxon>Bacteria</taxon>
        <taxon>Bacillati</taxon>
        <taxon>Actinomycetota</taxon>
        <taxon>Actinomycetes</taxon>
        <taxon>Streptosporangiales</taxon>
        <taxon>Streptosporangiaceae</taxon>
        <taxon>Nonomuraea</taxon>
    </lineage>
</organism>
<dbReference type="PRINTS" id="PR00040">
    <property type="entry name" value="HTHMERR"/>
</dbReference>
<dbReference type="CDD" id="cd01282">
    <property type="entry name" value="HTH_MerR-like_sg3"/>
    <property type="match status" value="1"/>
</dbReference>
<dbReference type="InterPro" id="IPR047057">
    <property type="entry name" value="MerR_fam"/>
</dbReference>
<keyword evidence="1" id="KW-0238">DNA-binding</keyword>
<dbReference type="SMART" id="SM00422">
    <property type="entry name" value="HTH_MERR"/>
    <property type="match status" value="1"/>
</dbReference>
<accession>A0ABP5PKS1</accession>
<evidence type="ECO:0000256" key="1">
    <source>
        <dbReference type="ARBA" id="ARBA00023125"/>
    </source>
</evidence>
<name>A0ABP5PKS1_9ACTN</name>
<dbReference type="PANTHER" id="PTHR30204:SF97">
    <property type="entry name" value="MERR FAMILY REGULATORY PROTEIN"/>
    <property type="match status" value="1"/>
</dbReference>
<dbReference type="EMBL" id="BAAAQX010000025">
    <property type="protein sequence ID" value="GAA2212260.1"/>
    <property type="molecule type" value="Genomic_DNA"/>
</dbReference>
<evidence type="ECO:0000259" key="2">
    <source>
        <dbReference type="PROSITE" id="PS50937"/>
    </source>
</evidence>
<dbReference type="PANTHER" id="PTHR30204">
    <property type="entry name" value="REDOX-CYCLING DRUG-SENSING TRANSCRIPTIONAL ACTIVATOR SOXR"/>
    <property type="match status" value="1"/>
</dbReference>
<dbReference type="SUPFAM" id="SSF46955">
    <property type="entry name" value="Putative DNA-binding domain"/>
    <property type="match status" value="1"/>
</dbReference>
<sequence>MRIGELSRRTGVHERLLRYYEKQGLLWPERAASGYRYYQESDIDTVMRIRRLLSAGLNTETIAQVLPCVRVKAGHLVPVCPEIVDDLRQQRERISRAIDELVASRELLDAVIAAAPRELSPGLAPGAG</sequence>
<evidence type="ECO:0000313" key="4">
    <source>
        <dbReference type="Proteomes" id="UP001499843"/>
    </source>
</evidence>